<accession>A0AAW6C4B5</accession>
<protein>
    <submittedName>
        <fullName evidence="2">BRO family protein</fullName>
    </submittedName>
</protein>
<dbReference type="PROSITE" id="PS51750">
    <property type="entry name" value="BRO_N"/>
    <property type="match status" value="1"/>
</dbReference>
<evidence type="ECO:0000259" key="1">
    <source>
        <dbReference type="PROSITE" id="PS51750"/>
    </source>
</evidence>
<dbReference type="SMART" id="SM01040">
    <property type="entry name" value="Bro-N"/>
    <property type="match status" value="1"/>
</dbReference>
<dbReference type="InterPro" id="IPR005039">
    <property type="entry name" value="Ant_C"/>
</dbReference>
<reference evidence="2" key="1">
    <citation type="submission" date="2023-01" db="EMBL/GenBank/DDBJ databases">
        <title>Human gut microbiome strain richness.</title>
        <authorList>
            <person name="Chen-Liaw A."/>
        </authorList>
    </citation>
    <scope>NUCLEOTIDE SEQUENCE</scope>
    <source>
        <strain evidence="2">2225st1_A6_2225SCRN_200828</strain>
    </source>
</reference>
<sequence>MENKLMIFENEAFGKVRTLNLNGEPWFVAADVCKALELGNPSMTVERLDDDEKGISTIDTLGGKQRMAIINEPGLYSLVITSRKPEAKAFKRWITHEVIPAIRKHGAYMTKSVLEQVLENPELVLLMAQRMLEEQRKNELLQQELRLAKPKADFYDAFIHPECCTNLRATAKELKVPEKMFTAFLIRKRYLYRAPSGTLLPYAKPASDGLFFVKDYIAVNGHQGVYTLVTPKGKSLFLTMLGEIA</sequence>
<dbReference type="PANTHER" id="PTHR36180">
    <property type="entry name" value="DNA-BINDING PROTEIN-RELATED-RELATED"/>
    <property type="match status" value="1"/>
</dbReference>
<dbReference type="InterPro" id="IPR003497">
    <property type="entry name" value="BRO_N_domain"/>
</dbReference>
<dbReference type="Pfam" id="PF02498">
    <property type="entry name" value="Bro-N"/>
    <property type="match status" value="1"/>
</dbReference>
<dbReference type="AlphaFoldDB" id="A0AAW6C4B5"/>
<dbReference type="Proteomes" id="UP001211006">
    <property type="component" value="Unassembled WGS sequence"/>
</dbReference>
<comment type="caution">
    <text evidence="2">The sequence shown here is derived from an EMBL/GenBank/DDBJ whole genome shotgun (WGS) entry which is preliminary data.</text>
</comment>
<name>A0AAW6C4B5_FLAPL</name>
<dbReference type="EMBL" id="JAQLWO010000014">
    <property type="protein sequence ID" value="MDB7906925.1"/>
    <property type="molecule type" value="Genomic_DNA"/>
</dbReference>
<proteinExistence type="predicted"/>
<evidence type="ECO:0000313" key="3">
    <source>
        <dbReference type="Proteomes" id="UP001211006"/>
    </source>
</evidence>
<dbReference type="PANTHER" id="PTHR36180:SF2">
    <property type="entry name" value="BRO FAMILY PROTEIN"/>
    <property type="match status" value="1"/>
</dbReference>
<evidence type="ECO:0000313" key="2">
    <source>
        <dbReference type="EMBL" id="MDB7906925.1"/>
    </source>
</evidence>
<organism evidence="2 3">
    <name type="scientific">Flavonifractor plautii</name>
    <name type="common">Fusobacterium plautii</name>
    <dbReference type="NCBI Taxonomy" id="292800"/>
    <lineage>
        <taxon>Bacteria</taxon>
        <taxon>Bacillati</taxon>
        <taxon>Bacillota</taxon>
        <taxon>Clostridia</taxon>
        <taxon>Eubacteriales</taxon>
        <taxon>Oscillospiraceae</taxon>
        <taxon>Flavonifractor</taxon>
    </lineage>
</organism>
<dbReference type="RefSeq" id="WP_256264063.1">
    <property type="nucleotide sequence ID" value="NZ_JAQLWN010000017.1"/>
</dbReference>
<dbReference type="GO" id="GO:0003677">
    <property type="term" value="F:DNA binding"/>
    <property type="evidence" value="ECO:0007669"/>
    <property type="project" value="InterPro"/>
</dbReference>
<gene>
    <name evidence="2" type="ORF">PND83_13125</name>
</gene>
<feature type="domain" description="Bro-N" evidence="1">
    <location>
        <begin position="5"/>
        <end position="106"/>
    </location>
</feature>
<dbReference type="Pfam" id="PF03374">
    <property type="entry name" value="ANT"/>
    <property type="match status" value="1"/>
</dbReference>